<gene>
    <name evidence="2" type="ORF">GCM10022247_51330</name>
</gene>
<comment type="caution">
    <text evidence="2">The sequence shown here is derived from an EMBL/GenBank/DDBJ whole genome shotgun (WGS) entry which is preliminary data.</text>
</comment>
<proteinExistence type="predicted"/>
<evidence type="ECO:0000313" key="2">
    <source>
        <dbReference type="EMBL" id="GAA4020936.1"/>
    </source>
</evidence>
<dbReference type="Proteomes" id="UP001501747">
    <property type="component" value="Unassembled WGS sequence"/>
</dbReference>
<sequence length="247" mass="27220">MADREITIDGDRVLRPAAWWTPTVHALLEHLHAVGFDRVPRPLGIEAGCEIVTMLPGDAGRDAWAKATPERGLRAFAMFLRDYHEAVRGFVAPPGAEWALRTGGAGPGEVICHGDFGPWNVVWERSTPVGLIDFDMAGPGDPLNDVAHALEYSAPFRDDATAMRLQDFTEPPDRARRIEIFADAYGLTSTEGLVDKVIERQEAAAVKVVTLAERGLEPQRAWVEGGVLDELAQRVRWSRENLCLFGQ</sequence>
<dbReference type="EMBL" id="BAABAL010000018">
    <property type="protein sequence ID" value="GAA4020936.1"/>
    <property type="molecule type" value="Genomic_DNA"/>
</dbReference>
<dbReference type="InterPro" id="IPR011009">
    <property type="entry name" value="Kinase-like_dom_sf"/>
</dbReference>
<protein>
    <submittedName>
        <fullName evidence="2">Aminoglycoside phosphotransferase family protein</fullName>
    </submittedName>
</protein>
<organism evidence="2 3">
    <name type="scientific">Allokutzneria multivorans</name>
    <dbReference type="NCBI Taxonomy" id="1142134"/>
    <lineage>
        <taxon>Bacteria</taxon>
        <taxon>Bacillati</taxon>
        <taxon>Actinomycetota</taxon>
        <taxon>Actinomycetes</taxon>
        <taxon>Pseudonocardiales</taxon>
        <taxon>Pseudonocardiaceae</taxon>
        <taxon>Allokutzneria</taxon>
    </lineage>
</organism>
<keyword evidence="3" id="KW-1185">Reference proteome</keyword>
<dbReference type="InterPro" id="IPR002575">
    <property type="entry name" value="Aminoglycoside_PTrfase"/>
</dbReference>
<name>A0ABP7T4L2_9PSEU</name>
<accession>A0ABP7T4L2</accession>
<evidence type="ECO:0000259" key="1">
    <source>
        <dbReference type="Pfam" id="PF01636"/>
    </source>
</evidence>
<dbReference type="RefSeq" id="WP_344879593.1">
    <property type="nucleotide sequence ID" value="NZ_BAABAL010000018.1"/>
</dbReference>
<dbReference type="SUPFAM" id="SSF56112">
    <property type="entry name" value="Protein kinase-like (PK-like)"/>
    <property type="match status" value="1"/>
</dbReference>
<dbReference type="Pfam" id="PF01636">
    <property type="entry name" value="APH"/>
    <property type="match status" value="1"/>
</dbReference>
<reference evidence="3" key="1">
    <citation type="journal article" date="2019" name="Int. J. Syst. Evol. Microbiol.">
        <title>The Global Catalogue of Microorganisms (GCM) 10K type strain sequencing project: providing services to taxonomists for standard genome sequencing and annotation.</title>
        <authorList>
            <consortium name="The Broad Institute Genomics Platform"/>
            <consortium name="The Broad Institute Genome Sequencing Center for Infectious Disease"/>
            <person name="Wu L."/>
            <person name="Ma J."/>
        </authorList>
    </citation>
    <scope>NUCLEOTIDE SEQUENCE [LARGE SCALE GENOMIC DNA]</scope>
    <source>
        <strain evidence="3">JCM 17342</strain>
    </source>
</reference>
<feature type="domain" description="Aminoglycoside phosphotransferase" evidence="1">
    <location>
        <begin position="107"/>
        <end position="175"/>
    </location>
</feature>
<dbReference type="Gene3D" id="3.90.1200.10">
    <property type="match status" value="1"/>
</dbReference>
<evidence type="ECO:0000313" key="3">
    <source>
        <dbReference type="Proteomes" id="UP001501747"/>
    </source>
</evidence>